<organism evidence="4 5">
    <name type="scientific">Pedobacter alpinus</name>
    <dbReference type="NCBI Taxonomy" id="1590643"/>
    <lineage>
        <taxon>Bacteria</taxon>
        <taxon>Pseudomonadati</taxon>
        <taxon>Bacteroidota</taxon>
        <taxon>Sphingobacteriia</taxon>
        <taxon>Sphingobacteriales</taxon>
        <taxon>Sphingobacteriaceae</taxon>
        <taxon>Pedobacter</taxon>
    </lineage>
</organism>
<evidence type="ECO:0000313" key="5">
    <source>
        <dbReference type="Proteomes" id="UP001597546"/>
    </source>
</evidence>
<keyword evidence="5" id="KW-1185">Reference proteome</keyword>
<proteinExistence type="predicted"/>
<dbReference type="RefSeq" id="WP_379043855.1">
    <property type="nucleotide sequence ID" value="NZ_JBHSKW010000032.1"/>
</dbReference>
<name>A0ABW5TSE7_9SPHI</name>
<evidence type="ECO:0000259" key="3">
    <source>
        <dbReference type="Pfam" id="PF13439"/>
    </source>
</evidence>
<keyword evidence="4" id="KW-0328">Glycosyltransferase</keyword>
<evidence type="ECO:0000259" key="2">
    <source>
        <dbReference type="Pfam" id="PF00534"/>
    </source>
</evidence>
<comment type="caution">
    <text evidence="4">The sequence shown here is derived from an EMBL/GenBank/DDBJ whole genome shotgun (WGS) entry which is preliminary data.</text>
</comment>
<dbReference type="InterPro" id="IPR001296">
    <property type="entry name" value="Glyco_trans_1"/>
</dbReference>
<dbReference type="EC" id="2.4.-.-" evidence="4"/>
<dbReference type="PANTHER" id="PTHR46401:SF2">
    <property type="entry name" value="GLYCOSYLTRANSFERASE WBBK-RELATED"/>
    <property type="match status" value="1"/>
</dbReference>
<feature type="domain" description="Glycosyltransferase subfamily 4-like N-terminal" evidence="3">
    <location>
        <begin position="13"/>
        <end position="131"/>
    </location>
</feature>
<sequence length="362" mass="41276">MKICHIIANLYAGGAQTFVVLLAVEQKQMGHDVSIILIDAFNSSTFENFLTNQLQKHQIPVYSLDRKPGKNFSVFKSLFKLNTYIKLLKPTILNSHLQFTHLIVSLYLKIFRQKNQLILTIHNAPEIWNFQTLQTNLKTPSIYCSGSSLATSITRDCKKLVISNGIKKPIILPLAQQIFENFKVNTSHKLILMVGKLSHQKNYPLAVEIAKHYQNKNVSFLICGIKEETANQDLALFETVKNIHYLGIKVPQEIYSLMYYCDCFLNTSHYEGLPITLLEAFFIGTPCILSDILPHHEIGDTMPACYLANGFDSDTFIEKIDVCLQLNQSKESVLQLRENQLQKYSIAETAKQYISFYEEVLG</sequence>
<dbReference type="PANTHER" id="PTHR46401">
    <property type="entry name" value="GLYCOSYLTRANSFERASE WBBK-RELATED"/>
    <property type="match status" value="1"/>
</dbReference>
<dbReference type="Pfam" id="PF00534">
    <property type="entry name" value="Glycos_transf_1"/>
    <property type="match status" value="1"/>
</dbReference>
<protein>
    <submittedName>
        <fullName evidence="4">Glycosyltransferase family 4 protein</fullName>
        <ecNumber evidence="4">2.4.-.-</ecNumber>
    </submittedName>
</protein>
<gene>
    <name evidence="4" type="ORF">ACFSSE_09795</name>
</gene>
<keyword evidence="1 4" id="KW-0808">Transferase</keyword>
<dbReference type="SUPFAM" id="SSF53756">
    <property type="entry name" value="UDP-Glycosyltransferase/glycogen phosphorylase"/>
    <property type="match status" value="1"/>
</dbReference>
<dbReference type="InterPro" id="IPR028098">
    <property type="entry name" value="Glyco_trans_4-like_N"/>
</dbReference>
<evidence type="ECO:0000256" key="1">
    <source>
        <dbReference type="ARBA" id="ARBA00022679"/>
    </source>
</evidence>
<evidence type="ECO:0000313" key="4">
    <source>
        <dbReference type="EMBL" id="MFD2731998.1"/>
    </source>
</evidence>
<dbReference type="Pfam" id="PF13439">
    <property type="entry name" value="Glyco_transf_4"/>
    <property type="match status" value="1"/>
</dbReference>
<accession>A0ABW5TSE7</accession>
<dbReference type="EMBL" id="JBHULV010000028">
    <property type="protein sequence ID" value="MFD2731998.1"/>
    <property type="molecule type" value="Genomic_DNA"/>
</dbReference>
<dbReference type="Gene3D" id="3.40.50.2000">
    <property type="entry name" value="Glycogen Phosphorylase B"/>
    <property type="match status" value="2"/>
</dbReference>
<dbReference type="Proteomes" id="UP001597546">
    <property type="component" value="Unassembled WGS sequence"/>
</dbReference>
<reference evidence="5" key="1">
    <citation type="journal article" date="2019" name="Int. J. Syst. Evol. Microbiol.">
        <title>The Global Catalogue of Microorganisms (GCM) 10K type strain sequencing project: providing services to taxonomists for standard genome sequencing and annotation.</title>
        <authorList>
            <consortium name="The Broad Institute Genomics Platform"/>
            <consortium name="The Broad Institute Genome Sequencing Center for Infectious Disease"/>
            <person name="Wu L."/>
            <person name="Ma J."/>
        </authorList>
    </citation>
    <scope>NUCLEOTIDE SEQUENCE [LARGE SCALE GENOMIC DNA]</scope>
    <source>
        <strain evidence="5">KCTC 42456</strain>
    </source>
</reference>
<dbReference type="GO" id="GO:0016757">
    <property type="term" value="F:glycosyltransferase activity"/>
    <property type="evidence" value="ECO:0007669"/>
    <property type="project" value="UniProtKB-KW"/>
</dbReference>
<dbReference type="CDD" id="cd03801">
    <property type="entry name" value="GT4_PimA-like"/>
    <property type="match status" value="1"/>
</dbReference>
<feature type="domain" description="Glycosyl transferase family 1" evidence="2">
    <location>
        <begin position="178"/>
        <end position="327"/>
    </location>
</feature>